<name>A0A382ASW4_9ZZZZ</name>
<accession>A0A382ASW4</accession>
<keyword evidence="1" id="KW-0472">Membrane</keyword>
<gene>
    <name evidence="2" type="ORF">METZ01_LOCUS157235</name>
</gene>
<protein>
    <recommendedName>
        <fullName evidence="3">Tetratricopeptide repeat-like domain-containing protein</fullName>
    </recommendedName>
</protein>
<dbReference type="AlphaFoldDB" id="A0A382ASW4"/>
<reference evidence="2" key="1">
    <citation type="submission" date="2018-05" db="EMBL/GenBank/DDBJ databases">
        <authorList>
            <person name="Lanie J.A."/>
            <person name="Ng W.-L."/>
            <person name="Kazmierczak K.M."/>
            <person name="Andrzejewski T.M."/>
            <person name="Davidsen T.M."/>
            <person name="Wayne K.J."/>
            <person name="Tettelin H."/>
            <person name="Glass J.I."/>
            <person name="Rusch D."/>
            <person name="Podicherti R."/>
            <person name="Tsui H.-C.T."/>
            <person name="Winkler M.E."/>
        </authorList>
    </citation>
    <scope>NUCLEOTIDE SEQUENCE</scope>
</reference>
<sequence>MDEDITVINTTTRNEKIKNFFIKNKKKLVILLSLIILLILSYFAYGEFDKRNKIKIANKYNNSIINFISGDKLNVESEMIKIINAKDKTYSPLALYFLLDNNIINSKEKINSLFDILINETKVDKEINNLIIYKKALYNSEFETENNLLKILNPVINSESIWKSHGLYLMAEYFLSKNEKQKSKEFFEKILILENSNPQIKLEAQKRIQRDFSE</sequence>
<dbReference type="EMBL" id="UINC01026616">
    <property type="protein sequence ID" value="SVB04381.1"/>
    <property type="molecule type" value="Genomic_DNA"/>
</dbReference>
<evidence type="ECO:0000256" key="1">
    <source>
        <dbReference type="SAM" id="Phobius"/>
    </source>
</evidence>
<proteinExistence type="predicted"/>
<keyword evidence="1" id="KW-0812">Transmembrane</keyword>
<evidence type="ECO:0000313" key="2">
    <source>
        <dbReference type="EMBL" id="SVB04381.1"/>
    </source>
</evidence>
<organism evidence="2">
    <name type="scientific">marine metagenome</name>
    <dbReference type="NCBI Taxonomy" id="408172"/>
    <lineage>
        <taxon>unclassified sequences</taxon>
        <taxon>metagenomes</taxon>
        <taxon>ecological metagenomes</taxon>
    </lineage>
</organism>
<evidence type="ECO:0008006" key="3">
    <source>
        <dbReference type="Google" id="ProtNLM"/>
    </source>
</evidence>
<feature type="transmembrane region" description="Helical" evidence="1">
    <location>
        <begin position="28"/>
        <end position="45"/>
    </location>
</feature>
<keyword evidence="1" id="KW-1133">Transmembrane helix</keyword>